<dbReference type="AlphaFoldDB" id="G5IBP4"/>
<organism evidence="6 7">
    <name type="scientific">Hungatella hathewayi WAL-18680</name>
    <dbReference type="NCBI Taxonomy" id="742737"/>
    <lineage>
        <taxon>Bacteria</taxon>
        <taxon>Bacillati</taxon>
        <taxon>Bacillota</taxon>
        <taxon>Clostridia</taxon>
        <taxon>Lachnospirales</taxon>
        <taxon>Lachnospiraceae</taxon>
        <taxon>Hungatella</taxon>
    </lineage>
</organism>
<dbReference type="PROSITE" id="PS50893">
    <property type="entry name" value="ABC_TRANSPORTER_2"/>
    <property type="match status" value="1"/>
</dbReference>
<name>G5IBP4_9FIRM</name>
<dbReference type="Gene3D" id="3.40.50.300">
    <property type="entry name" value="P-loop containing nucleotide triphosphate hydrolases"/>
    <property type="match status" value="1"/>
</dbReference>
<reference evidence="6 7" key="1">
    <citation type="submission" date="2011-08" db="EMBL/GenBank/DDBJ databases">
        <title>The Genome Sequence of Clostridium hathewayi WAL-18680.</title>
        <authorList>
            <consortium name="The Broad Institute Genome Sequencing Platform"/>
            <person name="Earl A."/>
            <person name="Ward D."/>
            <person name="Feldgarden M."/>
            <person name="Gevers D."/>
            <person name="Finegold S.M."/>
            <person name="Summanen P.H."/>
            <person name="Molitoris D.R."/>
            <person name="Song M."/>
            <person name="Daigneault M."/>
            <person name="Allen-Vercoe E."/>
            <person name="Young S.K."/>
            <person name="Zeng Q."/>
            <person name="Gargeya S."/>
            <person name="Fitzgerald M."/>
            <person name="Haas B."/>
            <person name="Abouelleil A."/>
            <person name="Alvarado L."/>
            <person name="Arachchi H.M."/>
            <person name="Berlin A."/>
            <person name="Brown A."/>
            <person name="Chapman S.B."/>
            <person name="Chen Z."/>
            <person name="Dunbar C."/>
            <person name="Freedman E."/>
            <person name="Gearin G."/>
            <person name="Gellesch M."/>
            <person name="Goldberg J."/>
            <person name="Griggs A."/>
            <person name="Gujja S."/>
            <person name="Heiman D."/>
            <person name="Howarth C."/>
            <person name="Larson L."/>
            <person name="Lui A."/>
            <person name="MacDonald P.J.P."/>
            <person name="Montmayeur A."/>
            <person name="Murphy C."/>
            <person name="Neiman D."/>
            <person name="Pearson M."/>
            <person name="Priest M."/>
            <person name="Roberts A."/>
            <person name="Saif S."/>
            <person name="Shea T."/>
            <person name="Shenoy N."/>
            <person name="Sisk P."/>
            <person name="Stolte C."/>
            <person name="Sykes S."/>
            <person name="Wortman J."/>
            <person name="Nusbaum C."/>
            <person name="Birren B."/>
        </authorList>
    </citation>
    <scope>NUCLEOTIDE SEQUENCE [LARGE SCALE GENOMIC DNA]</scope>
    <source>
        <strain evidence="6 7">WAL-18680</strain>
    </source>
</reference>
<dbReference type="HOGENOM" id="CLU_000604_1_22_9"/>
<accession>G5IBP4</accession>
<evidence type="ECO:0000313" key="6">
    <source>
        <dbReference type="EMBL" id="EHI61107.1"/>
    </source>
</evidence>
<proteinExistence type="inferred from homology"/>
<dbReference type="GO" id="GO:0005524">
    <property type="term" value="F:ATP binding"/>
    <property type="evidence" value="ECO:0007669"/>
    <property type="project" value="UniProtKB-KW"/>
</dbReference>
<evidence type="ECO:0000259" key="5">
    <source>
        <dbReference type="PROSITE" id="PS50893"/>
    </source>
</evidence>
<dbReference type="Pfam" id="PF00005">
    <property type="entry name" value="ABC_tran"/>
    <property type="match status" value="1"/>
</dbReference>
<dbReference type="CDD" id="cd03230">
    <property type="entry name" value="ABC_DR_subfamily_A"/>
    <property type="match status" value="1"/>
</dbReference>
<gene>
    <name evidence="6" type="ORF">HMPREF9473_00921</name>
</gene>
<dbReference type="EMBL" id="ADLN01000008">
    <property type="protein sequence ID" value="EHI61107.1"/>
    <property type="molecule type" value="Genomic_DNA"/>
</dbReference>
<dbReference type="PANTHER" id="PTHR42711">
    <property type="entry name" value="ABC TRANSPORTER ATP-BINDING PROTEIN"/>
    <property type="match status" value="1"/>
</dbReference>
<evidence type="ECO:0000256" key="4">
    <source>
        <dbReference type="ARBA" id="ARBA00022840"/>
    </source>
</evidence>
<keyword evidence="7" id="KW-1185">Reference proteome</keyword>
<evidence type="ECO:0000256" key="3">
    <source>
        <dbReference type="ARBA" id="ARBA00022741"/>
    </source>
</evidence>
<comment type="caution">
    <text evidence="6">The sequence shown here is derived from an EMBL/GenBank/DDBJ whole genome shotgun (WGS) entry which is preliminary data.</text>
</comment>
<dbReference type="PANTHER" id="PTHR42711:SF5">
    <property type="entry name" value="ABC TRANSPORTER ATP-BINDING PROTEIN NATA"/>
    <property type="match status" value="1"/>
</dbReference>
<keyword evidence="2" id="KW-0813">Transport</keyword>
<sequence length="200" mass="21894">MNIEINNLSKSFDGLPVLHDFSMKLEGGNIYCLMSASGSGKTTLLRILLGLERADSGRIEMPEQTRMAAVFQEDRLCEGFTPLENVLLAAGRQMTPAMARAELCKLLPEESLARPVYTQSGGMKRRTAICRALLADSDVILMDEPFTGLDEQTKQHVIGYIKEKTAGKLVLITTHQEEDVSLLGGVRITLEGQAGLPEQS</sequence>
<protein>
    <recommendedName>
        <fullName evidence="5">ABC transporter domain-containing protein</fullName>
    </recommendedName>
</protein>
<dbReference type="InterPro" id="IPR003439">
    <property type="entry name" value="ABC_transporter-like_ATP-bd"/>
</dbReference>
<dbReference type="SMART" id="SM00382">
    <property type="entry name" value="AAA"/>
    <property type="match status" value="1"/>
</dbReference>
<dbReference type="GO" id="GO:0016887">
    <property type="term" value="F:ATP hydrolysis activity"/>
    <property type="evidence" value="ECO:0007669"/>
    <property type="project" value="InterPro"/>
</dbReference>
<keyword evidence="4" id="KW-0067">ATP-binding</keyword>
<feature type="domain" description="ABC transporter" evidence="5">
    <location>
        <begin position="3"/>
        <end position="200"/>
    </location>
</feature>
<evidence type="ECO:0000256" key="1">
    <source>
        <dbReference type="ARBA" id="ARBA00005417"/>
    </source>
</evidence>
<dbReference type="OrthoDB" id="9801958at2"/>
<dbReference type="PATRIC" id="fig|742737.3.peg.920"/>
<dbReference type="Proteomes" id="UP000005384">
    <property type="component" value="Unassembled WGS sequence"/>
</dbReference>
<keyword evidence="3" id="KW-0547">Nucleotide-binding</keyword>
<dbReference type="InterPro" id="IPR027417">
    <property type="entry name" value="P-loop_NTPase"/>
</dbReference>
<dbReference type="InterPro" id="IPR003593">
    <property type="entry name" value="AAA+_ATPase"/>
</dbReference>
<dbReference type="InterPro" id="IPR050763">
    <property type="entry name" value="ABC_transporter_ATP-binding"/>
</dbReference>
<evidence type="ECO:0000256" key="2">
    <source>
        <dbReference type="ARBA" id="ARBA00022448"/>
    </source>
</evidence>
<comment type="similarity">
    <text evidence="1">Belongs to the ABC transporter superfamily.</text>
</comment>
<dbReference type="SUPFAM" id="SSF52540">
    <property type="entry name" value="P-loop containing nucleoside triphosphate hydrolases"/>
    <property type="match status" value="1"/>
</dbReference>
<evidence type="ECO:0000313" key="7">
    <source>
        <dbReference type="Proteomes" id="UP000005384"/>
    </source>
</evidence>
<dbReference type="RefSeq" id="WP_006778907.1">
    <property type="nucleotide sequence ID" value="NZ_CP040506.1"/>
</dbReference>